<dbReference type="GO" id="GO:0048038">
    <property type="term" value="F:quinone binding"/>
    <property type="evidence" value="ECO:0007669"/>
    <property type="project" value="TreeGrafter"/>
</dbReference>
<dbReference type="SUPFAM" id="SSF51735">
    <property type="entry name" value="NAD(P)-binding Rossmann-fold domains"/>
    <property type="match status" value="1"/>
</dbReference>
<dbReference type="RefSeq" id="WP_078685263.1">
    <property type="nucleotide sequence ID" value="NZ_FUYA01000006.1"/>
</dbReference>
<sequence length="250" mass="26979">MELNLSGKVVFVTGGGRGIGEAIAQQFVREGATVVIADINPDRAKRTIAALGPNASFIEMDVTSESSVTSAVNKALQDFGKIDVLVNNAGVSNRVKLEGMTYDEFDHVFKVNMYGTFLMTRAVIKHMAERKSGKIVNIAAQSGDKPMPTYSHYSASKAAIIAFTSAVAQEYADCDLNINCICPGAVDTKLWSKNNLEINGAKDALSFRKDIATRFSLGRAQKLEDIANMACYLGSDLTKNISGQKFFVTS</sequence>
<evidence type="ECO:0000256" key="1">
    <source>
        <dbReference type="ARBA" id="ARBA00006484"/>
    </source>
</evidence>
<dbReference type="InterPro" id="IPR020904">
    <property type="entry name" value="Sc_DH/Rdtase_CS"/>
</dbReference>
<evidence type="ECO:0000313" key="5">
    <source>
        <dbReference type="Proteomes" id="UP000189733"/>
    </source>
</evidence>
<dbReference type="Proteomes" id="UP000189733">
    <property type="component" value="Unassembled WGS sequence"/>
</dbReference>
<dbReference type="AlphaFoldDB" id="A0A1T4WD36"/>
<dbReference type="PRINTS" id="PR00081">
    <property type="entry name" value="GDHRDH"/>
</dbReference>
<accession>A0A1T4WD36</accession>
<organism evidence="4 5">
    <name type="scientific">Desulfobaculum bizertense DSM 18034</name>
    <dbReference type="NCBI Taxonomy" id="1121442"/>
    <lineage>
        <taxon>Bacteria</taxon>
        <taxon>Pseudomonadati</taxon>
        <taxon>Thermodesulfobacteriota</taxon>
        <taxon>Desulfovibrionia</taxon>
        <taxon>Desulfovibrionales</taxon>
        <taxon>Desulfovibrionaceae</taxon>
        <taxon>Desulfobaculum</taxon>
    </lineage>
</organism>
<dbReference type="STRING" id="1121442.SAMN02745702_01983"/>
<proteinExistence type="inferred from homology"/>
<dbReference type="NCBIfam" id="NF005559">
    <property type="entry name" value="PRK07231.1"/>
    <property type="match status" value="1"/>
</dbReference>
<dbReference type="PANTHER" id="PTHR42760">
    <property type="entry name" value="SHORT-CHAIN DEHYDROGENASES/REDUCTASES FAMILY MEMBER"/>
    <property type="match status" value="1"/>
</dbReference>
<dbReference type="PANTHER" id="PTHR42760:SF133">
    <property type="entry name" value="3-OXOACYL-[ACYL-CARRIER-PROTEIN] REDUCTASE"/>
    <property type="match status" value="1"/>
</dbReference>
<dbReference type="PROSITE" id="PS00061">
    <property type="entry name" value="ADH_SHORT"/>
    <property type="match status" value="1"/>
</dbReference>
<dbReference type="EMBL" id="FUYA01000006">
    <property type="protein sequence ID" value="SKA74601.1"/>
    <property type="molecule type" value="Genomic_DNA"/>
</dbReference>
<dbReference type="Gene3D" id="3.40.50.720">
    <property type="entry name" value="NAD(P)-binding Rossmann-like Domain"/>
    <property type="match status" value="1"/>
</dbReference>
<dbReference type="InterPro" id="IPR002347">
    <property type="entry name" value="SDR_fam"/>
</dbReference>
<keyword evidence="5" id="KW-1185">Reference proteome</keyword>
<keyword evidence="2" id="KW-0560">Oxidoreductase</keyword>
<dbReference type="InterPro" id="IPR036291">
    <property type="entry name" value="NAD(P)-bd_dom_sf"/>
</dbReference>
<reference evidence="4 5" key="1">
    <citation type="submission" date="2017-02" db="EMBL/GenBank/DDBJ databases">
        <authorList>
            <person name="Peterson S.W."/>
        </authorList>
    </citation>
    <scope>NUCLEOTIDE SEQUENCE [LARGE SCALE GENOMIC DNA]</scope>
    <source>
        <strain evidence="4 5">DSM 18034</strain>
    </source>
</reference>
<dbReference type="GO" id="GO:0016616">
    <property type="term" value="F:oxidoreductase activity, acting on the CH-OH group of donors, NAD or NADP as acceptor"/>
    <property type="evidence" value="ECO:0007669"/>
    <property type="project" value="TreeGrafter"/>
</dbReference>
<dbReference type="PRINTS" id="PR00080">
    <property type="entry name" value="SDRFAMILY"/>
</dbReference>
<protein>
    <submittedName>
        <fullName evidence="4">Meso-butanediol dehydrogenase / (S,S)-butanediol dehydrogenase / diacetyl reductase</fullName>
    </submittedName>
</protein>
<dbReference type="OrthoDB" id="9803628at2"/>
<evidence type="ECO:0000313" key="4">
    <source>
        <dbReference type="EMBL" id="SKA74601.1"/>
    </source>
</evidence>
<evidence type="ECO:0000256" key="2">
    <source>
        <dbReference type="ARBA" id="ARBA00023002"/>
    </source>
</evidence>
<name>A0A1T4WD36_9BACT</name>
<evidence type="ECO:0000256" key="3">
    <source>
        <dbReference type="RuleBase" id="RU000363"/>
    </source>
</evidence>
<dbReference type="CDD" id="cd05233">
    <property type="entry name" value="SDR_c"/>
    <property type="match status" value="1"/>
</dbReference>
<comment type="similarity">
    <text evidence="1 3">Belongs to the short-chain dehydrogenases/reductases (SDR) family.</text>
</comment>
<gene>
    <name evidence="4" type="ORF">SAMN02745702_01983</name>
</gene>
<dbReference type="FunFam" id="3.40.50.720:FF:000084">
    <property type="entry name" value="Short-chain dehydrogenase reductase"/>
    <property type="match status" value="1"/>
</dbReference>
<dbReference type="GO" id="GO:0006633">
    <property type="term" value="P:fatty acid biosynthetic process"/>
    <property type="evidence" value="ECO:0007669"/>
    <property type="project" value="TreeGrafter"/>
</dbReference>
<dbReference type="Pfam" id="PF00106">
    <property type="entry name" value="adh_short"/>
    <property type="match status" value="1"/>
</dbReference>